<reference evidence="6" key="1">
    <citation type="journal article" date="2015" name="Genome Announc.">
        <title>Draft Genome Sequence of the Pathogenic Filamentous Fungus Aspergillus udagawae Strain IFM 46973T.</title>
        <authorList>
            <person name="Kusuya Y."/>
            <person name="Takahashi-Nakaguchi A."/>
            <person name="Takahashi H."/>
            <person name="Yaguchi T."/>
        </authorList>
    </citation>
    <scope>NUCLEOTIDE SEQUENCE</scope>
    <source>
        <strain evidence="6">IFM 46973</strain>
    </source>
</reference>
<evidence type="ECO:0008006" key="8">
    <source>
        <dbReference type="Google" id="ProtNLM"/>
    </source>
</evidence>
<keyword evidence="2" id="KW-0808">Transferase</keyword>
<organism evidence="6 7">
    <name type="scientific">Aspergillus udagawae</name>
    <dbReference type="NCBI Taxonomy" id="91492"/>
    <lineage>
        <taxon>Eukaryota</taxon>
        <taxon>Fungi</taxon>
        <taxon>Dikarya</taxon>
        <taxon>Ascomycota</taxon>
        <taxon>Pezizomycotina</taxon>
        <taxon>Eurotiomycetes</taxon>
        <taxon>Eurotiomycetidae</taxon>
        <taxon>Eurotiales</taxon>
        <taxon>Aspergillaceae</taxon>
        <taxon>Aspergillus</taxon>
        <taxon>Aspergillus subgen. Fumigati</taxon>
    </lineage>
</organism>
<dbReference type="GO" id="GO:0008171">
    <property type="term" value="F:O-methyltransferase activity"/>
    <property type="evidence" value="ECO:0007669"/>
    <property type="project" value="InterPro"/>
</dbReference>
<comment type="caution">
    <text evidence="6">The sequence shown here is derived from an EMBL/GenBank/DDBJ whole genome shotgun (WGS) entry which is preliminary data.</text>
</comment>
<evidence type="ECO:0000256" key="2">
    <source>
        <dbReference type="ARBA" id="ARBA00022679"/>
    </source>
</evidence>
<dbReference type="GO" id="GO:0032259">
    <property type="term" value="P:methylation"/>
    <property type="evidence" value="ECO:0007669"/>
    <property type="project" value="UniProtKB-KW"/>
</dbReference>
<evidence type="ECO:0000313" key="7">
    <source>
        <dbReference type="Proteomes" id="UP000036893"/>
    </source>
</evidence>
<reference evidence="6" key="2">
    <citation type="submission" date="2021-01" db="EMBL/GenBank/DDBJ databases">
        <title>Pan-genome distribution and transcriptional activeness of fungal secondary metabolism genes in Aspergillus section Fumigati.</title>
        <authorList>
            <person name="Takahashi H."/>
            <person name="Umemura M."/>
            <person name="Ninomiya A."/>
            <person name="Kusuya Y."/>
            <person name="Urayama S."/>
            <person name="Shimizu M."/>
            <person name="Watanabe A."/>
            <person name="Kamei K."/>
            <person name="Yaguchi T."/>
            <person name="Hagiwara D."/>
        </authorList>
    </citation>
    <scope>NUCLEOTIDE SEQUENCE</scope>
    <source>
        <strain evidence="6">IFM 46973</strain>
    </source>
</reference>
<dbReference type="PANTHER" id="PTHR43712:SF1">
    <property type="entry name" value="HYPOTHETICAL O-METHYLTRANSFERASE (EUROFUNG)-RELATED"/>
    <property type="match status" value="1"/>
</dbReference>
<dbReference type="Pfam" id="PF08100">
    <property type="entry name" value="Dimerisation"/>
    <property type="match status" value="1"/>
</dbReference>
<dbReference type="GO" id="GO:0044550">
    <property type="term" value="P:secondary metabolite biosynthetic process"/>
    <property type="evidence" value="ECO:0007669"/>
    <property type="project" value="UniProtKB-ARBA"/>
</dbReference>
<dbReference type="InterPro" id="IPR036390">
    <property type="entry name" value="WH_DNA-bd_sf"/>
</dbReference>
<name>A0A8E0UXU0_9EURO</name>
<evidence type="ECO:0000259" key="4">
    <source>
        <dbReference type="Pfam" id="PF00891"/>
    </source>
</evidence>
<keyword evidence="3" id="KW-0949">S-adenosyl-L-methionine</keyword>
<feature type="domain" description="O-methyltransferase C-terminal" evidence="4">
    <location>
        <begin position="214"/>
        <end position="429"/>
    </location>
</feature>
<dbReference type="AlphaFoldDB" id="A0A8E0UXU0"/>
<sequence>MLVQNAHGTRSKNHCAMTIPQETDQYLPIQRALQRLNEAAERCEQTLLSDQDNSIEKCSARQTARDDLVLEALKFLQIAQGPIDAAATCFERTAHLASVRTLLEMGVFEALPTGGVSRSTTELAQELDVEESLLDRLARLLRNSSLYGPFEETGPGQYRHTPFSEAYLRPEIRGMFRFAMDDHMPTHLKLHEFLQRNGWREPSSTTDNPYTYAHKTNGKSMFEHLSERPERMKAFNDGMTVQAMTPLWMIDLFPWRTLAQFKPSPSNIVAVDIGGGKGKAIDRIRSLCDGLPGRYILQDQAHVVKSVDGSLDPAIERMAYDFFTEQPIHGKMRFTSESFALAHNVHLGALTYLIRRCLHNWPQDSVVRILKNIAAAMEPKKSRLLIEEIVVPAEKAGVEEGWMDMIMMSLGAKQRTLKEWEMVLGLAGLEVKKVYQISGNCHGLIEAQLK</sequence>
<dbReference type="InterPro" id="IPR029063">
    <property type="entry name" value="SAM-dependent_MTases_sf"/>
</dbReference>
<dbReference type="PANTHER" id="PTHR43712">
    <property type="entry name" value="PUTATIVE (AFU_ORTHOLOGUE AFUA_4G14580)-RELATED"/>
    <property type="match status" value="1"/>
</dbReference>
<dbReference type="InterPro" id="IPR012967">
    <property type="entry name" value="COMT_dimerisation"/>
</dbReference>
<dbReference type="InterPro" id="IPR016461">
    <property type="entry name" value="COMT-like"/>
</dbReference>
<evidence type="ECO:0000256" key="3">
    <source>
        <dbReference type="ARBA" id="ARBA00022691"/>
    </source>
</evidence>
<keyword evidence="1" id="KW-0489">Methyltransferase</keyword>
<dbReference type="GeneID" id="66993722"/>
<dbReference type="GO" id="GO:0046983">
    <property type="term" value="F:protein dimerization activity"/>
    <property type="evidence" value="ECO:0007669"/>
    <property type="project" value="InterPro"/>
</dbReference>
<dbReference type="Gene3D" id="3.40.50.150">
    <property type="entry name" value="Vaccinia Virus protein VP39"/>
    <property type="match status" value="1"/>
</dbReference>
<feature type="domain" description="O-methyltransferase dimerisation" evidence="5">
    <location>
        <begin position="100"/>
        <end position="169"/>
    </location>
</feature>
<dbReference type="EMBL" id="BBXM02000004">
    <property type="protein sequence ID" value="GIC89817.1"/>
    <property type="molecule type" value="Genomic_DNA"/>
</dbReference>
<dbReference type="RefSeq" id="XP_043147083.1">
    <property type="nucleotide sequence ID" value="XM_043291148.1"/>
</dbReference>
<dbReference type="InterPro" id="IPR036388">
    <property type="entry name" value="WH-like_DNA-bd_sf"/>
</dbReference>
<dbReference type="Proteomes" id="UP000036893">
    <property type="component" value="Unassembled WGS sequence"/>
</dbReference>
<evidence type="ECO:0000313" key="6">
    <source>
        <dbReference type="EMBL" id="GIC89817.1"/>
    </source>
</evidence>
<dbReference type="InterPro" id="IPR001077">
    <property type="entry name" value="COMT_C"/>
</dbReference>
<dbReference type="Gene3D" id="1.10.10.10">
    <property type="entry name" value="Winged helix-like DNA-binding domain superfamily/Winged helix DNA-binding domain"/>
    <property type="match status" value="1"/>
</dbReference>
<dbReference type="Pfam" id="PF00891">
    <property type="entry name" value="Methyltransf_2"/>
    <property type="match status" value="1"/>
</dbReference>
<dbReference type="SUPFAM" id="SSF53335">
    <property type="entry name" value="S-adenosyl-L-methionine-dependent methyltransferases"/>
    <property type="match status" value="1"/>
</dbReference>
<evidence type="ECO:0000259" key="5">
    <source>
        <dbReference type="Pfam" id="PF08100"/>
    </source>
</evidence>
<accession>A0A8E0UXU0</accession>
<gene>
    <name evidence="6" type="ORF">Aud_006245</name>
</gene>
<dbReference type="SUPFAM" id="SSF46785">
    <property type="entry name" value="Winged helix' DNA-binding domain"/>
    <property type="match status" value="1"/>
</dbReference>
<dbReference type="PROSITE" id="PS51683">
    <property type="entry name" value="SAM_OMT_II"/>
    <property type="match status" value="1"/>
</dbReference>
<protein>
    <recommendedName>
        <fullName evidence="8">Sterigmatocystin 8-O-methyltransferase</fullName>
    </recommendedName>
</protein>
<proteinExistence type="predicted"/>
<evidence type="ECO:0000256" key="1">
    <source>
        <dbReference type="ARBA" id="ARBA00022603"/>
    </source>
</evidence>